<evidence type="ECO:0008006" key="3">
    <source>
        <dbReference type="Google" id="ProtNLM"/>
    </source>
</evidence>
<dbReference type="EMBL" id="JBHSMF010000002">
    <property type="protein sequence ID" value="MFC5496705.1"/>
    <property type="molecule type" value="Genomic_DNA"/>
</dbReference>
<evidence type="ECO:0000313" key="2">
    <source>
        <dbReference type="Proteomes" id="UP001596037"/>
    </source>
</evidence>
<organism evidence="1 2">
    <name type="scientific">Caenimonas terrae</name>
    <dbReference type="NCBI Taxonomy" id="696074"/>
    <lineage>
        <taxon>Bacteria</taxon>
        <taxon>Pseudomonadati</taxon>
        <taxon>Pseudomonadota</taxon>
        <taxon>Betaproteobacteria</taxon>
        <taxon>Burkholderiales</taxon>
        <taxon>Comamonadaceae</taxon>
        <taxon>Caenimonas</taxon>
    </lineage>
</organism>
<name>A0ABW0N9Y4_9BURK</name>
<sequence>METIIVYLDDAAHAQQQLAPMAVAGAPAAHWVLVACAPRMTRHVSKFVTHSARQNWRAKWADKLFRQVVPHLAARGDAVTAVLANGPLPELTRQLAARHGAARVLDARRPRFGQDLQPVTPEQPTATQERWSVPGAVLGMGAVLLLAAE</sequence>
<protein>
    <recommendedName>
        <fullName evidence="3">Universal stress protein</fullName>
    </recommendedName>
</protein>
<reference evidence="2" key="1">
    <citation type="journal article" date="2019" name="Int. J. Syst. Evol. Microbiol.">
        <title>The Global Catalogue of Microorganisms (GCM) 10K type strain sequencing project: providing services to taxonomists for standard genome sequencing and annotation.</title>
        <authorList>
            <consortium name="The Broad Institute Genomics Platform"/>
            <consortium name="The Broad Institute Genome Sequencing Center for Infectious Disease"/>
            <person name="Wu L."/>
            <person name="Ma J."/>
        </authorList>
    </citation>
    <scope>NUCLEOTIDE SEQUENCE [LARGE SCALE GENOMIC DNA]</scope>
    <source>
        <strain evidence="2">CCUG 57401</strain>
    </source>
</reference>
<dbReference type="Proteomes" id="UP001596037">
    <property type="component" value="Unassembled WGS sequence"/>
</dbReference>
<dbReference type="RefSeq" id="WP_376848718.1">
    <property type="nucleotide sequence ID" value="NZ_JBHSMF010000002.1"/>
</dbReference>
<gene>
    <name evidence="1" type="ORF">ACFPOE_04090</name>
</gene>
<evidence type="ECO:0000313" key="1">
    <source>
        <dbReference type="EMBL" id="MFC5496705.1"/>
    </source>
</evidence>
<keyword evidence="2" id="KW-1185">Reference proteome</keyword>
<comment type="caution">
    <text evidence="1">The sequence shown here is derived from an EMBL/GenBank/DDBJ whole genome shotgun (WGS) entry which is preliminary data.</text>
</comment>
<accession>A0ABW0N9Y4</accession>
<proteinExistence type="predicted"/>